<feature type="coiled-coil region" evidence="1">
    <location>
        <begin position="298"/>
        <end position="350"/>
    </location>
</feature>
<keyword evidence="1" id="KW-0175">Coiled coil</keyword>
<comment type="caution">
    <text evidence="3">The sequence shown here is derived from an EMBL/GenBank/DDBJ whole genome shotgun (WGS) entry which is preliminary data.</text>
</comment>
<reference evidence="3 4" key="1">
    <citation type="journal article" date="2015" name="Plant Cell">
        <title>Oil accumulation by the oleaginous diatom Fistulifera solaris as revealed by the genome and transcriptome.</title>
        <authorList>
            <person name="Tanaka T."/>
            <person name="Maeda Y."/>
            <person name="Veluchamy A."/>
            <person name="Tanaka M."/>
            <person name="Abida H."/>
            <person name="Marechal E."/>
            <person name="Bowler C."/>
            <person name="Muto M."/>
            <person name="Sunaga Y."/>
            <person name="Tanaka M."/>
            <person name="Yoshino T."/>
            <person name="Taniguchi T."/>
            <person name="Fukuda Y."/>
            <person name="Nemoto M."/>
            <person name="Matsumoto M."/>
            <person name="Wong P.S."/>
            <person name="Aburatani S."/>
            <person name="Fujibuchi W."/>
        </authorList>
    </citation>
    <scope>NUCLEOTIDE SEQUENCE [LARGE SCALE GENOMIC DNA]</scope>
    <source>
        <strain evidence="3 4">JPCC DA0580</strain>
    </source>
</reference>
<gene>
    <name evidence="3" type="ORF">FisN_14Lh361</name>
</gene>
<dbReference type="InParanoid" id="A0A1Z5JIM5"/>
<evidence type="ECO:0000259" key="2">
    <source>
        <dbReference type="Pfam" id="PF24564"/>
    </source>
</evidence>
<dbReference type="InterPro" id="IPR056024">
    <property type="entry name" value="DUF7605"/>
</dbReference>
<sequence>MAATKELIMTSLGERSYVDVNENDTLLQVRALILKELDEEQLPAKDFSFKVNGIRLSLKQEGRKLSTNARVRTLLTAKTPGKEYNSVNVDIGEVTPGSEEALELLKPFNKMKACTKRDKEQWAQDFRKEINSYIYRMGNGDEPQTWPLIRKVELRVAERYLQNCNQIAIVAPIKLAVDDGTAKELLGEQFKRRLLMDSQYGNVFFICTQTDDLEATETMRDHEDVAQRVQGRWERMSKLSSSLIELEKELNDRLLEEEDLDSQVQEAHQQYDEAKPDLDEVLKDNDDDSDIEIDECLLQSLRNVVATNKSALKEAEQALTDFRKENQNSIQSDQERCSRMQKELKTLRAAVRNEYSKSCLQEDFRSGLKELYRKDDDTDGGNDDSNDNIALQDNFNMDVFCISANDYLKRMNIKPSRDGPPNTFFNPADTQVPQLRAFVRDITSRICKSHSKTFVENTNDLLDRMKLLTTDGKENSSGRSAQRMKLAFESEMRKMDPKIAAIAHNFKKVLEDKISRTLTKSLRVGAEKGTAEAMNTVQSWGSSHCRTAQERRPDKNGLYYATYGAVVRRSGVFTSGSAGAVDFNQELCDPMEKEFSTDWQAVLDSTIRLLLSEMERSVLQLCAEVCQSLASSFRAHGLDANRLNTMVNTANRSAISALKSLFEQMGAVAVDAQRKLSRTLLPAVQSQMESSYQAVLSVQGGTGKYMRMKDAMATGAQKVVNRMFSDATRNLLAGIQSVIQRLHAMIASASQVICKTMENVFSMCWDDQSGASAKLIDPAMLKKIRECRDALLPELNRLCEIQAGASALLGIEQEEMELYLMAVETFDQVLDRRLEEAKKKGEVIDLCDSDAEDLYSAPTAPAPSMLSVKVKNEGFSYACSTNLAANNDDKEDDDDRTIFAAFSRYSGYDSNDY</sequence>
<dbReference type="OrthoDB" id="203379at2759"/>
<dbReference type="PANTHER" id="PTHR36681:SF3">
    <property type="entry name" value="NUCLEAR GTPASE, GERMINAL CENTER-ASSOCIATED, TANDEM DUPLICATE 3"/>
    <property type="match status" value="1"/>
</dbReference>
<evidence type="ECO:0000256" key="1">
    <source>
        <dbReference type="SAM" id="Coils"/>
    </source>
</evidence>
<protein>
    <recommendedName>
        <fullName evidence="2">DUF7605 domain-containing protein</fullName>
    </recommendedName>
</protein>
<organism evidence="3 4">
    <name type="scientific">Fistulifera solaris</name>
    <name type="common">Oleaginous diatom</name>
    <dbReference type="NCBI Taxonomy" id="1519565"/>
    <lineage>
        <taxon>Eukaryota</taxon>
        <taxon>Sar</taxon>
        <taxon>Stramenopiles</taxon>
        <taxon>Ochrophyta</taxon>
        <taxon>Bacillariophyta</taxon>
        <taxon>Bacillariophyceae</taxon>
        <taxon>Bacillariophycidae</taxon>
        <taxon>Naviculales</taxon>
        <taxon>Naviculaceae</taxon>
        <taxon>Fistulifera</taxon>
    </lineage>
</organism>
<name>A0A1Z5JIM5_FISSO</name>
<dbReference type="EMBL" id="BDSP01000071">
    <property type="protein sequence ID" value="GAX13628.1"/>
    <property type="molecule type" value="Genomic_DNA"/>
</dbReference>
<evidence type="ECO:0000313" key="3">
    <source>
        <dbReference type="EMBL" id="GAX13628.1"/>
    </source>
</evidence>
<dbReference type="PANTHER" id="PTHR36681">
    <property type="entry name" value="NUCLEAR GTPASE, GERMINAL CENTER-ASSOCIATED, TANDEM DUPLICATE 3"/>
    <property type="match status" value="1"/>
</dbReference>
<proteinExistence type="predicted"/>
<dbReference type="Proteomes" id="UP000198406">
    <property type="component" value="Unassembled WGS sequence"/>
</dbReference>
<feature type="domain" description="DUF7605" evidence="2">
    <location>
        <begin position="545"/>
        <end position="714"/>
    </location>
</feature>
<keyword evidence="4" id="KW-1185">Reference proteome</keyword>
<evidence type="ECO:0000313" key="4">
    <source>
        <dbReference type="Proteomes" id="UP000198406"/>
    </source>
</evidence>
<dbReference type="AlphaFoldDB" id="A0A1Z5JIM5"/>
<dbReference type="Pfam" id="PF24564">
    <property type="entry name" value="DUF7605"/>
    <property type="match status" value="1"/>
</dbReference>
<accession>A0A1Z5JIM5</accession>